<comment type="caution">
    <text evidence="8">The sequence shown here is derived from an EMBL/GenBank/DDBJ whole genome shotgun (WGS) entry which is preliminary data.</text>
</comment>
<dbReference type="InterPro" id="IPR006179">
    <property type="entry name" value="5_nucleotidase/apyrase"/>
</dbReference>
<accession>A0ABV2SJ04</accession>
<organism evidence="8 9">
    <name type="scientific">Endozoicomonas lisbonensis</name>
    <dbReference type="NCBI Taxonomy" id="3120522"/>
    <lineage>
        <taxon>Bacteria</taxon>
        <taxon>Pseudomonadati</taxon>
        <taxon>Pseudomonadota</taxon>
        <taxon>Gammaproteobacteria</taxon>
        <taxon>Oceanospirillales</taxon>
        <taxon>Endozoicomonadaceae</taxon>
        <taxon>Endozoicomonas</taxon>
    </lineage>
</organism>
<dbReference type="SUPFAM" id="SSF55816">
    <property type="entry name" value="5'-nucleotidase (syn. UDP-sugar hydrolase), C-terminal domain"/>
    <property type="match status" value="1"/>
</dbReference>
<dbReference type="GO" id="GO:0008253">
    <property type="term" value="F:5'-nucleotidase activity"/>
    <property type="evidence" value="ECO:0007669"/>
    <property type="project" value="UniProtKB-EC"/>
</dbReference>
<dbReference type="EC" id="3.6.1.45" evidence="8"/>
<dbReference type="Gene3D" id="3.90.780.10">
    <property type="entry name" value="5'-Nucleotidase, C-terminal domain"/>
    <property type="match status" value="1"/>
</dbReference>
<evidence type="ECO:0000259" key="7">
    <source>
        <dbReference type="Pfam" id="PF02872"/>
    </source>
</evidence>
<dbReference type="NCBIfam" id="NF007109">
    <property type="entry name" value="PRK09558.1"/>
    <property type="match status" value="1"/>
</dbReference>
<evidence type="ECO:0000256" key="4">
    <source>
        <dbReference type="ARBA" id="ARBA00022741"/>
    </source>
</evidence>
<dbReference type="RefSeq" id="WP_354007527.1">
    <property type="nucleotide sequence ID" value="NZ_JBEWTA010000001.1"/>
</dbReference>
<name>A0ABV2SJ04_9GAMM</name>
<feature type="signal peptide" evidence="5">
    <location>
        <begin position="1"/>
        <end position="24"/>
    </location>
</feature>
<dbReference type="Proteomes" id="UP001549366">
    <property type="component" value="Unassembled WGS sequence"/>
</dbReference>
<dbReference type="InterPro" id="IPR004843">
    <property type="entry name" value="Calcineurin-like_PHP"/>
</dbReference>
<keyword evidence="3 5" id="KW-0732">Signal</keyword>
<dbReference type="EMBL" id="JBEWTB010000002">
    <property type="protein sequence ID" value="MET4757369.1"/>
    <property type="molecule type" value="Genomic_DNA"/>
</dbReference>
<evidence type="ECO:0000256" key="2">
    <source>
        <dbReference type="ARBA" id="ARBA00022723"/>
    </source>
</evidence>
<keyword evidence="5 8" id="KW-0378">Hydrolase</keyword>
<dbReference type="InterPro" id="IPR029052">
    <property type="entry name" value="Metallo-depent_PP-like"/>
</dbReference>
<dbReference type="PANTHER" id="PTHR11575">
    <property type="entry name" value="5'-NUCLEOTIDASE-RELATED"/>
    <property type="match status" value="1"/>
</dbReference>
<keyword evidence="9" id="KW-1185">Reference proteome</keyword>
<dbReference type="SUPFAM" id="SSF56300">
    <property type="entry name" value="Metallo-dependent phosphatases"/>
    <property type="match status" value="1"/>
</dbReference>
<feature type="domain" description="Calcineurin-like phosphoesterase" evidence="6">
    <location>
        <begin position="39"/>
        <end position="255"/>
    </location>
</feature>
<dbReference type="InterPro" id="IPR008334">
    <property type="entry name" value="5'-Nucleotdase_C"/>
</dbReference>
<evidence type="ECO:0000256" key="1">
    <source>
        <dbReference type="ARBA" id="ARBA00006654"/>
    </source>
</evidence>
<dbReference type="PANTHER" id="PTHR11575:SF46">
    <property type="entry name" value="PROTEIN USHA"/>
    <property type="match status" value="1"/>
</dbReference>
<reference evidence="8 9" key="1">
    <citation type="submission" date="2024-06" db="EMBL/GenBank/DDBJ databases">
        <title>Genomic Encyclopedia of Type Strains, Phase V (KMG-V): Genome sequencing to study the core and pangenomes of soil and plant-associated prokaryotes.</title>
        <authorList>
            <person name="Whitman W."/>
        </authorList>
    </citation>
    <scope>NUCLEOTIDE SEQUENCE [LARGE SCALE GENOMIC DNA]</scope>
    <source>
        <strain evidence="8 9">NE40</strain>
    </source>
</reference>
<dbReference type="Pfam" id="PF00149">
    <property type="entry name" value="Metallophos"/>
    <property type="match status" value="1"/>
</dbReference>
<evidence type="ECO:0000313" key="8">
    <source>
        <dbReference type="EMBL" id="MET4757369.1"/>
    </source>
</evidence>
<dbReference type="PRINTS" id="PR01607">
    <property type="entry name" value="APYRASEFAMLY"/>
</dbReference>
<feature type="chain" id="PRO_5044956876" evidence="5">
    <location>
        <begin position="25"/>
        <end position="548"/>
    </location>
</feature>
<dbReference type="Gene3D" id="3.60.21.10">
    <property type="match status" value="1"/>
</dbReference>
<evidence type="ECO:0000256" key="3">
    <source>
        <dbReference type="ARBA" id="ARBA00022729"/>
    </source>
</evidence>
<evidence type="ECO:0000259" key="6">
    <source>
        <dbReference type="Pfam" id="PF00149"/>
    </source>
</evidence>
<evidence type="ECO:0000313" key="9">
    <source>
        <dbReference type="Proteomes" id="UP001549366"/>
    </source>
</evidence>
<keyword evidence="4 5" id="KW-0547">Nucleotide-binding</keyword>
<gene>
    <name evidence="8" type="ORF">V5J35_002561</name>
</gene>
<dbReference type="Pfam" id="PF02872">
    <property type="entry name" value="5_nucleotid_C"/>
    <property type="match status" value="1"/>
</dbReference>
<keyword evidence="2" id="KW-0479">Metal-binding</keyword>
<sequence length="548" mass="61147">MLRQRLVSLFLMGIALLLIGCANDQPVPTSEKLKSVKFTVVHTNDNHGKFWRNRHGEMGMAARKTLIDRIRRDVENEGGKVLVLSAGDVNTGVPESDIQQAKPDFIGMNMIGYDAMALGNHEFDNPLDVLLEQERWADFPFLAANIFYKNDDNLLFRPYIMRNLKGVRVAILGLTTEDTEALVMQDNVKDIYFTNAVSAAKEWVPKLKRDEKADVVIALTHIGHYLNAQYGSNAPGDVTLAKDVNGIDIIVGGHSQNKMEKPDIKNSTYILQAWEWGKYVGRADFVYYYVDNFDGKGNRSGVLKMVNYRLIPVNLKRQVLVDGKSEWVSIEPEIPEDPDVLRVLKVYQDKASKMLLRNVGELDKSMPGERELVRSRPAAIGVLIARAQMEKTKADLGVVNGGGIRTGLPAGNITEKDVLSVQPFGNMVCFLEMNGTELKHFVEDIASIEPGNGGFAHFSDNVRLTIAGGDNLTRLEINGKPVQKDKTYRLAINEFSAGGGDKWPEIDNNPTFINTGYTDAVVLKEYIQKHSPLKRVNFEPQTGDIVRK</sequence>
<dbReference type="GO" id="GO:0008768">
    <property type="term" value="F:UDP-sugar diphosphatase activity"/>
    <property type="evidence" value="ECO:0007669"/>
    <property type="project" value="UniProtKB-EC"/>
</dbReference>
<dbReference type="PROSITE" id="PS51257">
    <property type="entry name" value="PROKAR_LIPOPROTEIN"/>
    <property type="match status" value="1"/>
</dbReference>
<dbReference type="InterPro" id="IPR036907">
    <property type="entry name" value="5'-Nucleotdase_C_sf"/>
</dbReference>
<dbReference type="PROSITE" id="PS00786">
    <property type="entry name" value="5_NUCLEOTIDASE_2"/>
    <property type="match status" value="1"/>
</dbReference>
<dbReference type="EC" id="3.1.3.5" evidence="8"/>
<comment type="similarity">
    <text evidence="1 5">Belongs to the 5'-nucleotidase family.</text>
</comment>
<evidence type="ECO:0000256" key="5">
    <source>
        <dbReference type="RuleBase" id="RU362119"/>
    </source>
</evidence>
<dbReference type="InterPro" id="IPR006146">
    <property type="entry name" value="5'-Nucleotdase_CS"/>
</dbReference>
<proteinExistence type="inferred from homology"/>
<protein>
    <submittedName>
        <fullName evidence="8">5'-nucleotidase/UDP-sugar diphosphatase</fullName>
        <ecNumber evidence="8">3.1.3.5</ecNumber>
        <ecNumber evidence="8">3.6.1.45</ecNumber>
    </submittedName>
</protein>
<feature type="domain" description="5'-Nucleotidase C-terminal" evidence="7">
    <location>
        <begin position="370"/>
        <end position="504"/>
    </location>
</feature>